<dbReference type="RefSeq" id="WP_252849684.1">
    <property type="nucleotide sequence ID" value="NZ_BAPW01000047.1"/>
</dbReference>
<dbReference type="InterPro" id="IPR036282">
    <property type="entry name" value="Glutathione-S-Trfase_C_sf"/>
</dbReference>
<protein>
    <submittedName>
        <fullName evidence="2">Glutathione S-transferase family protein</fullName>
    </submittedName>
</protein>
<dbReference type="Gene3D" id="1.20.1050.10">
    <property type="match status" value="1"/>
</dbReference>
<comment type="caution">
    <text evidence="2">The sequence shown here is derived from an EMBL/GenBank/DDBJ whole genome shotgun (WGS) entry which is preliminary data.</text>
</comment>
<dbReference type="SUPFAM" id="SSF47616">
    <property type="entry name" value="GST C-terminal domain-like"/>
    <property type="match status" value="1"/>
</dbReference>
<sequence>MLTLHGWMIDERSYAVRLAASLASVPLVMTTDRRAETFGPTLTDEDEGVCCVGLYECIQQLSRLCPGALPWPGPDRIAQMHWAIEGLEAFSVARRTAFAATMPVRPETEDMTCLYRELEDHLANTLLAGNKWLSGERIGAIDIVVFPIAGLARDLDIALDLYPALRRFVREMREQPGFVVMPGIPSCH</sequence>
<dbReference type="InterPro" id="IPR004046">
    <property type="entry name" value="GST_C"/>
</dbReference>
<proteinExistence type="predicted"/>
<evidence type="ECO:0000259" key="1">
    <source>
        <dbReference type="Pfam" id="PF00043"/>
    </source>
</evidence>
<dbReference type="Proteomes" id="UP001523401">
    <property type="component" value="Unassembled WGS sequence"/>
</dbReference>
<evidence type="ECO:0000313" key="2">
    <source>
        <dbReference type="EMBL" id="MCO6160622.1"/>
    </source>
</evidence>
<feature type="domain" description="Glutathione S-transferase C-terminal" evidence="1">
    <location>
        <begin position="126"/>
        <end position="176"/>
    </location>
</feature>
<reference evidence="2 3" key="1">
    <citation type="submission" date="2022-06" db="EMBL/GenBank/DDBJ databases">
        <title>Whole-genome of Asaia lannensis strain LMG 27011T.</title>
        <authorList>
            <person name="Sombolestani A."/>
        </authorList>
    </citation>
    <scope>NUCLEOTIDE SEQUENCE [LARGE SCALE GENOMIC DNA]</scope>
    <source>
        <strain evidence="2 3">NBRC 102526</strain>
    </source>
</reference>
<dbReference type="EMBL" id="JAMXQU010000009">
    <property type="protein sequence ID" value="MCO6160622.1"/>
    <property type="molecule type" value="Genomic_DNA"/>
</dbReference>
<gene>
    <name evidence="2" type="ORF">NF685_11335</name>
</gene>
<evidence type="ECO:0000313" key="3">
    <source>
        <dbReference type="Proteomes" id="UP001523401"/>
    </source>
</evidence>
<accession>A0ABT1CIE1</accession>
<keyword evidence="3" id="KW-1185">Reference proteome</keyword>
<organism evidence="2 3">
    <name type="scientific">Asaia lannensis NBRC 102526</name>
    <dbReference type="NCBI Taxonomy" id="1307926"/>
    <lineage>
        <taxon>Bacteria</taxon>
        <taxon>Pseudomonadati</taxon>
        <taxon>Pseudomonadota</taxon>
        <taxon>Alphaproteobacteria</taxon>
        <taxon>Acetobacterales</taxon>
        <taxon>Acetobacteraceae</taxon>
        <taxon>Asaia</taxon>
    </lineage>
</organism>
<dbReference type="Pfam" id="PF00043">
    <property type="entry name" value="GST_C"/>
    <property type="match status" value="1"/>
</dbReference>
<name>A0ABT1CIE1_9PROT</name>